<dbReference type="NCBIfam" id="TIGR00152">
    <property type="entry name" value="dephospho-CoA kinase"/>
    <property type="match status" value="1"/>
</dbReference>
<dbReference type="OrthoDB" id="9812943at2"/>
<dbReference type="InterPro" id="IPR027417">
    <property type="entry name" value="P-loop_NTPase"/>
</dbReference>
<dbReference type="STRING" id="1346286.SAMN05444362_1057"/>
<dbReference type="EC" id="2.7.1.24" evidence="5 6"/>
<dbReference type="Pfam" id="PF01121">
    <property type="entry name" value="CoaE"/>
    <property type="match status" value="1"/>
</dbReference>
<evidence type="ECO:0000256" key="2">
    <source>
        <dbReference type="ARBA" id="ARBA00022741"/>
    </source>
</evidence>
<protein>
    <recommendedName>
        <fullName evidence="5 6">Dephospho-CoA kinase</fullName>
        <ecNumber evidence="5 6">2.7.1.24</ecNumber>
    </recommendedName>
    <alternativeName>
        <fullName evidence="5">Dephosphocoenzyme A kinase</fullName>
    </alternativeName>
</protein>
<comment type="pathway">
    <text evidence="5">Cofactor biosynthesis; coenzyme A biosynthesis; CoA from (R)-pantothenate: step 5/5.</text>
</comment>
<comment type="similarity">
    <text evidence="1 5">Belongs to the CoaE family.</text>
</comment>
<dbReference type="RefSeq" id="WP_062184882.1">
    <property type="nucleotide sequence ID" value="NZ_BBXL01000032.1"/>
</dbReference>
<dbReference type="Proteomes" id="UP000184480">
    <property type="component" value="Unassembled WGS sequence"/>
</dbReference>
<organism evidence="7 8">
    <name type="scientific">Dysgonomonas macrotermitis</name>
    <dbReference type="NCBI Taxonomy" id="1346286"/>
    <lineage>
        <taxon>Bacteria</taxon>
        <taxon>Pseudomonadati</taxon>
        <taxon>Bacteroidota</taxon>
        <taxon>Bacteroidia</taxon>
        <taxon>Bacteroidales</taxon>
        <taxon>Dysgonomonadaceae</taxon>
        <taxon>Dysgonomonas</taxon>
    </lineage>
</organism>
<comment type="function">
    <text evidence="5">Catalyzes the phosphorylation of the 3'-hydroxyl group of dephosphocoenzyme A to form coenzyme A.</text>
</comment>
<dbReference type="PANTHER" id="PTHR10695">
    <property type="entry name" value="DEPHOSPHO-COA KINASE-RELATED"/>
    <property type="match status" value="1"/>
</dbReference>
<evidence type="ECO:0000313" key="8">
    <source>
        <dbReference type="Proteomes" id="UP000184480"/>
    </source>
</evidence>
<reference evidence="8" key="1">
    <citation type="submission" date="2016-11" db="EMBL/GenBank/DDBJ databases">
        <authorList>
            <person name="Varghese N."/>
            <person name="Submissions S."/>
        </authorList>
    </citation>
    <scope>NUCLEOTIDE SEQUENCE [LARGE SCALE GENOMIC DNA]</scope>
    <source>
        <strain evidence="8">DSM 27370</strain>
    </source>
</reference>
<evidence type="ECO:0000313" key="7">
    <source>
        <dbReference type="EMBL" id="SHF27961.1"/>
    </source>
</evidence>
<keyword evidence="4 5" id="KW-0173">Coenzyme A biosynthesis</keyword>
<dbReference type="InterPro" id="IPR001977">
    <property type="entry name" value="Depp_CoAkinase"/>
</dbReference>
<gene>
    <name evidence="5" type="primary">coaE</name>
    <name evidence="7" type="ORF">SAMN05444362_1057</name>
</gene>
<dbReference type="Gene3D" id="3.40.50.300">
    <property type="entry name" value="P-loop containing nucleotide triphosphate hydrolases"/>
    <property type="match status" value="1"/>
</dbReference>
<sequence>MIKLGITGGIGSGKSTVSEILKIMGIPVYIADIESKKLTESSPIIREKLIDVFGSDLYEGDKLNKPLLASYIFNDKNKLAIANSIIHPEVDKHFINWVEKKPESPIVAVETAILFESGMNRFTDKTLMVYTPLEERIKRTMLRDNTTMEKVKERINSQVSDEEKIKLTDYIIYNDEKQSLIEQCKNLIHNIQQ</sequence>
<dbReference type="AlphaFoldDB" id="A0A1M5ACA6"/>
<dbReference type="UniPathway" id="UPA00241">
    <property type="reaction ID" value="UER00356"/>
</dbReference>
<dbReference type="HAMAP" id="MF_00376">
    <property type="entry name" value="Dephospho_CoA_kinase"/>
    <property type="match status" value="1"/>
</dbReference>
<proteinExistence type="inferred from homology"/>
<keyword evidence="8" id="KW-1185">Reference proteome</keyword>
<dbReference type="GO" id="GO:0004140">
    <property type="term" value="F:dephospho-CoA kinase activity"/>
    <property type="evidence" value="ECO:0007669"/>
    <property type="project" value="UniProtKB-UniRule"/>
</dbReference>
<evidence type="ECO:0000256" key="1">
    <source>
        <dbReference type="ARBA" id="ARBA00009018"/>
    </source>
</evidence>
<name>A0A1M5ACA6_9BACT</name>
<dbReference type="GO" id="GO:0005737">
    <property type="term" value="C:cytoplasm"/>
    <property type="evidence" value="ECO:0007669"/>
    <property type="project" value="UniProtKB-SubCell"/>
</dbReference>
<evidence type="ECO:0000256" key="3">
    <source>
        <dbReference type="ARBA" id="ARBA00022840"/>
    </source>
</evidence>
<comment type="subcellular location">
    <subcellularLocation>
        <location evidence="5">Cytoplasm</location>
    </subcellularLocation>
</comment>
<dbReference type="PROSITE" id="PS51219">
    <property type="entry name" value="DPCK"/>
    <property type="match status" value="1"/>
</dbReference>
<dbReference type="EMBL" id="FQUC01000005">
    <property type="protein sequence ID" value="SHF27961.1"/>
    <property type="molecule type" value="Genomic_DNA"/>
</dbReference>
<feature type="binding site" evidence="5">
    <location>
        <begin position="11"/>
        <end position="16"/>
    </location>
    <ligand>
        <name>ATP</name>
        <dbReference type="ChEBI" id="CHEBI:30616"/>
    </ligand>
</feature>
<keyword evidence="2 5" id="KW-0547">Nucleotide-binding</keyword>
<comment type="catalytic activity">
    <reaction evidence="5">
        <text>3'-dephospho-CoA + ATP = ADP + CoA + H(+)</text>
        <dbReference type="Rhea" id="RHEA:18245"/>
        <dbReference type="ChEBI" id="CHEBI:15378"/>
        <dbReference type="ChEBI" id="CHEBI:30616"/>
        <dbReference type="ChEBI" id="CHEBI:57287"/>
        <dbReference type="ChEBI" id="CHEBI:57328"/>
        <dbReference type="ChEBI" id="CHEBI:456216"/>
        <dbReference type="EC" id="2.7.1.24"/>
    </reaction>
</comment>
<dbReference type="GO" id="GO:0015937">
    <property type="term" value="P:coenzyme A biosynthetic process"/>
    <property type="evidence" value="ECO:0007669"/>
    <property type="project" value="UniProtKB-UniRule"/>
</dbReference>
<dbReference type="SUPFAM" id="SSF52540">
    <property type="entry name" value="P-loop containing nucleoside triphosphate hydrolases"/>
    <property type="match status" value="1"/>
</dbReference>
<dbReference type="GO" id="GO:0005524">
    <property type="term" value="F:ATP binding"/>
    <property type="evidence" value="ECO:0007669"/>
    <property type="project" value="UniProtKB-UniRule"/>
</dbReference>
<evidence type="ECO:0000256" key="4">
    <source>
        <dbReference type="ARBA" id="ARBA00022993"/>
    </source>
</evidence>
<keyword evidence="5" id="KW-0963">Cytoplasm</keyword>
<evidence type="ECO:0000256" key="5">
    <source>
        <dbReference type="HAMAP-Rule" id="MF_00376"/>
    </source>
</evidence>
<accession>A0A1M5ACA6</accession>
<keyword evidence="5" id="KW-0808">Transferase</keyword>
<keyword evidence="5 7" id="KW-0418">Kinase</keyword>
<dbReference type="CDD" id="cd02022">
    <property type="entry name" value="DPCK"/>
    <property type="match status" value="1"/>
</dbReference>
<dbReference type="PANTHER" id="PTHR10695:SF46">
    <property type="entry name" value="BIFUNCTIONAL COENZYME A SYNTHASE-RELATED"/>
    <property type="match status" value="1"/>
</dbReference>
<keyword evidence="3 5" id="KW-0067">ATP-binding</keyword>
<evidence type="ECO:0000256" key="6">
    <source>
        <dbReference type="NCBIfam" id="TIGR00152"/>
    </source>
</evidence>